<dbReference type="PROSITE" id="PS51186">
    <property type="entry name" value="GNAT"/>
    <property type="match status" value="1"/>
</dbReference>
<dbReference type="InterPro" id="IPR051908">
    <property type="entry name" value="Ribosomal_N-acetyltransferase"/>
</dbReference>
<dbReference type="Pfam" id="PF13302">
    <property type="entry name" value="Acetyltransf_3"/>
    <property type="match status" value="1"/>
</dbReference>
<dbReference type="PANTHER" id="PTHR43441">
    <property type="entry name" value="RIBOSOMAL-PROTEIN-SERINE ACETYLTRANSFERASE"/>
    <property type="match status" value="1"/>
</dbReference>
<dbReference type="SUPFAM" id="SSF55729">
    <property type="entry name" value="Acyl-CoA N-acyltransferases (Nat)"/>
    <property type="match status" value="1"/>
</dbReference>
<dbReference type="PANTHER" id="PTHR43441:SF12">
    <property type="entry name" value="RIBOSOMAL N-ACETYLTRANSFERASE YDAF-RELATED"/>
    <property type="match status" value="1"/>
</dbReference>
<keyword evidence="3" id="KW-1185">Reference proteome</keyword>
<evidence type="ECO:0000259" key="1">
    <source>
        <dbReference type="PROSITE" id="PS51186"/>
    </source>
</evidence>
<dbReference type="InterPro" id="IPR000182">
    <property type="entry name" value="GNAT_dom"/>
</dbReference>
<feature type="domain" description="N-acetyltransferase" evidence="1">
    <location>
        <begin position="10"/>
        <end position="176"/>
    </location>
</feature>
<dbReference type="RefSeq" id="WP_200747717.1">
    <property type="nucleotide sequence ID" value="NZ_JAEOAH010000003.1"/>
</dbReference>
<comment type="caution">
    <text evidence="2">The sequence shown here is derived from an EMBL/GenBank/DDBJ whole genome shotgun (WGS) entry which is preliminary data.</text>
</comment>
<dbReference type="Gene3D" id="3.40.630.30">
    <property type="match status" value="1"/>
</dbReference>
<evidence type="ECO:0000313" key="3">
    <source>
        <dbReference type="Proteomes" id="UP000618943"/>
    </source>
</evidence>
<reference evidence="2 3" key="1">
    <citation type="submission" date="2020-12" db="EMBL/GenBank/DDBJ databases">
        <title>YIM B01967 draft genome.</title>
        <authorList>
            <person name="Yan X."/>
        </authorList>
    </citation>
    <scope>NUCLEOTIDE SEQUENCE [LARGE SCALE GENOMIC DNA]</scope>
    <source>
        <strain evidence="2 3">YIM B01967</strain>
    </source>
</reference>
<proteinExistence type="predicted"/>
<evidence type="ECO:0000313" key="2">
    <source>
        <dbReference type="EMBL" id="MBK3493661.1"/>
    </source>
</evidence>
<dbReference type="InterPro" id="IPR016181">
    <property type="entry name" value="Acyl_CoA_acyltransferase"/>
</dbReference>
<dbReference type="EMBL" id="JAEOAH010000003">
    <property type="protein sequence ID" value="MBK3493661.1"/>
    <property type="molecule type" value="Genomic_DNA"/>
</dbReference>
<sequence>MFTVKVDDDLKLKLLQEYDAAELFAVTKSSAVSLREWLPFIDSNESIADTQQFIRVSLKQFSNNDGFQAAIVFKEKIVGVIGFHQINWQNKSTSLGYWLSKDYEGLGIMTKSVRALINHAFLDLQLNRIEIRAAVENKRSRAIPERLGFTVEGISRQSEWLYDHYVDHTVYSILSEEWHK</sequence>
<organism evidence="2 3">
    <name type="scientific">Viridibacillus soli</name>
    <dbReference type="NCBI Taxonomy" id="2798301"/>
    <lineage>
        <taxon>Bacteria</taxon>
        <taxon>Bacillati</taxon>
        <taxon>Bacillota</taxon>
        <taxon>Bacilli</taxon>
        <taxon>Bacillales</taxon>
        <taxon>Caryophanaceae</taxon>
        <taxon>Viridibacillus</taxon>
    </lineage>
</organism>
<gene>
    <name evidence="2" type="ORF">JFL43_02030</name>
</gene>
<accession>A0ABS1H2P0</accession>
<name>A0ABS1H2P0_9BACL</name>
<dbReference type="Proteomes" id="UP000618943">
    <property type="component" value="Unassembled WGS sequence"/>
</dbReference>
<protein>
    <submittedName>
        <fullName evidence="2">GNAT family N-acetyltransferase</fullName>
    </submittedName>
</protein>